<dbReference type="PANTHER" id="PTHR30330">
    <property type="entry name" value="AGSS FAMILY TRANSPORTER, SODIUM-ALANINE"/>
    <property type="match status" value="1"/>
</dbReference>
<evidence type="ECO:0000256" key="8">
    <source>
        <dbReference type="RuleBase" id="RU363064"/>
    </source>
</evidence>
<organism evidence="9 10">
    <name type="scientific">SAR86 cluster bacterium SAR86A</name>
    <dbReference type="NCBI Taxonomy" id="1123866"/>
    <lineage>
        <taxon>Bacteria</taxon>
        <taxon>Pseudomonadati</taxon>
        <taxon>Pseudomonadota</taxon>
        <taxon>Gammaproteobacteria</taxon>
        <taxon>SAR86 cluster</taxon>
    </lineage>
</organism>
<protein>
    <submittedName>
        <fullName evidence="9">Na(+)-linked D-alanine glycine permease</fullName>
    </submittedName>
</protein>
<keyword evidence="6 8" id="KW-1133">Transmembrane helix</keyword>
<name>J5KFA6_9GAMM</name>
<keyword evidence="7 8" id="KW-0472">Membrane</keyword>
<keyword evidence="3 8" id="KW-0813">Transport</keyword>
<proteinExistence type="inferred from homology"/>
<dbReference type="HOGENOM" id="CLU_024867_1_2_6"/>
<feature type="transmembrane region" description="Helical" evidence="8">
    <location>
        <begin position="20"/>
        <end position="38"/>
    </location>
</feature>
<dbReference type="EMBL" id="JH611156">
    <property type="protein sequence ID" value="EJP72036.1"/>
    <property type="molecule type" value="Genomic_DNA"/>
</dbReference>
<evidence type="ECO:0000313" key="10">
    <source>
        <dbReference type="Proteomes" id="UP000010305"/>
    </source>
</evidence>
<dbReference type="AlphaFoldDB" id="J5KFA6"/>
<dbReference type="PROSITE" id="PS00873">
    <property type="entry name" value="NA_ALANINE_SYMP"/>
    <property type="match status" value="1"/>
</dbReference>
<reference evidence="9 10" key="1">
    <citation type="journal article" date="2012" name="ISME J.">
        <title>Genomic insights to SAR86, an abundant and uncultivated marine bacterial lineage.</title>
        <authorList>
            <person name="Dupont C.L."/>
            <person name="Rusch D.B."/>
            <person name="Yooseph S."/>
            <person name="Lombardo M.J."/>
            <person name="Richter R.A."/>
            <person name="Valas R."/>
            <person name="Novotny M."/>
            <person name="Yee-Greenbaum J."/>
            <person name="Selengut J.D."/>
            <person name="Haft D.H."/>
            <person name="Halpern A.L."/>
            <person name="Lasken R.S."/>
            <person name="Nealson K."/>
            <person name="Friedman R."/>
            <person name="Venter J.C."/>
        </authorList>
    </citation>
    <scope>NUCLEOTIDE SEQUENCE [LARGE SCALE GENOMIC DNA]</scope>
</reference>
<keyword evidence="4" id="KW-1003">Cell membrane</keyword>
<comment type="similarity">
    <text evidence="2 8">Belongs to the alanine or glycine:cation symporter (AGCS) (TC 2.A.25) family.</text>
</comment>
<dbReference type="PRINTS" id="PR00175">
    <property type="entry name" value="NAALASMPORT"/>
</dbReference>
<keyword evidence="5 8" id="KW-0812">Transmembrane</keyword>
<dbReference type="PANTHER" id="PTHR30330:SF3">
    <property type="entry name" value="TRANSCRIPTIONAL REGULATOR, LRP FAMILY"/>
    <property type="match status" value="1"/>
</dbReference>
<feature type="transmembrane region" description="Helical" evidence="8">
    <location>
        <begin position="218"/>
        <end position="239"/>
    </location>
</feature>
<feature type="transmembrane region" description="Helical" evidence="8">
    <location>
        <begin position="513"/>
        <end position="546"/>
    </location>
</feature>
<keyword evidence="8" id="KW-0769">Symport</keyword>
<feature type="transmembrane region" description="Helical" evidence="8">
    <location>
        <begin position="194"/>
        <end position="212"/>
    </location>
</feature>
<dbReference type="Proteomes" id="UP000010305">
    <property type="component" value="Unassembled WGS sequence"/>
</dbReference>
<dbReference type="GO" id="GO:0005886">
    <property type="term" value="C:plasma membrane"/>
    <property type="evidence" value="ECO:0007669"/>
    <property type="project" value="UniProtKB-SubCell"/>
</dbReference>
<evidence type="ECO:0000313" key="9">
    <source>
        <dbReference type="EMBL" id="EJP72036.1"/>
    </source>
</evidence>
<evidence type="ECO:0000256" key="6">
    <source>
        <dbReference type="ARBA" id="ARBA00022989"/>
    </source>
</evidence>
<feature type="transmembrane region" description="Helical" evidence="8">
    <location>
        <begin position="83"/>
        <end position="103"/>
    </location>
</feature>
<dbReference type="InterPro" id="IPR001463">
    <property type="entry name" value="Na/Ala_symport"/>
</dbReference>
<evidence type="ECO:0000256" key="2">
    <source>
        <dbReference type="ARBA" id="ARBA00009261"/>
    </source>
</evidence>
<feature type="transmembrane region" description="Helical" evidence="8">
    <location>
        <begin position="251"/>
        <end position="273"/>
    </location>
</feature>
<evidence type="ECO:0000256" key="1">
    <source>
        <dbReference type="ARBA" id="ARBA00004651"/>
    </source>
</evidence>
<gene>
    <name evidence="9" type="ORF">NT01SARS_0521</name>
</gene>
<evidence type="ECO:0000256" key="5">
    <source>
        <dbReference type="ARBA" id="ARBA00022692"/>
    </source>
</evidence>
<accession>J5KFA6</accession>
<feature type="transmembrane region" description="Helical" evidence="8">
    <location>
        <begin position="152"/>
        <end position="173"/>
    </location>
</feature>
<feature type="transmembrane region" description="Helical" evidence="8">
    <location>
        <begin position="474"/>
        <end position="493"/>
    </location>
</feature>
<evidence type="ECO:0000256" key="3">
    <source>
        <dbReference type="ARBA" id="ARBA00022448"/>
    </source>
</evidence>
<comment type="subcellular location">
    <subcellularLocation>
        <location evidence="8">Cell inner membrane</location>
        <topology evidence="8">Multi-pass membrane protein</topology>
    </subcellularLocation>
    <subcellularLocation>
        <location evidence="1">Cell membrane</location>
        <topology evidence="1">Multi-pass membrane protein</topology>
    </subcellularLocation>
</comment>
<sequence length="565" mass="61528">MEQFNNFLVLLDSNLSGSWWFPALLIGTGIFFTIYLGFPQFKYFRSALKIVSGKNTNSDTEGETTGFQALTTAMSGAVGTGNIGGVALAIWTGGPAAIFWMWITAIFGMTTKYVEVTLGHKYRTKLSDGSISGGPMYYIEQGLNVKWLGVNLPAKSIAVLFAFFMMITAIGSGNMPQINNIALVMNTEFSVPKLFTGLFLGVLLWIIIIGGIKRIASVASKIIPIMGLIYFGGALIILVENYQNVIPSFNAIFSQVFTGSAAVGGFLGASFAMSLKYGVARGLYSNEAGQGSSPIAHASSKNKSIDQGVVSILEPFIDTIVVCSVTALVILSSGVWTQKFDTTFSKTDMVILEGVYSDEKNIEGMYIYPDDIFQLTNYVQSIDSNVKEFNGTINVEDGQIKNKNITVLHSRSIAENVQVSMNDNLDNLYSGSLNVANGKVTDQVTIKGKSLVSSAELTAKAFSQGILGQYGGKLVAIALLLFAFSTSITWCYYGDRSTAYIFGEKGVIWYRNFYVLCFILAAVIDTTVVWNIAYVVVALVSIPNLIAMFFLRKEMKLLSDEFEVR</sequence>
<dbReference type="Pfam" id="PF01235">
    <property type="entry name" value="Na_Ala_symp"/>
    <property type="match status" value="1"/>
</dbReference>
<dbReference type="STRING" id="1123866.NT01SARS_0521"/>
<feature type="transmembrane region" description="Helical" evidence="8">
    <location>
        <begin position="316"/>
        <end position="336"/>
    </location>
</feature>
<dbReference type="GO" id="GO:0005283">
    <property type="term" value="F:amino acid:sodium symporter activity"/>
    <property type="evidence" value="ECO:0007669"/>
    <property type="project" value="InterPro"/>
</dbReference>
<dbReference type="NCBIfam" id="TIGR00835">
    <property type="entry name" value="agcS"/>
    <property type="match status" value="1"/>
</dbReference>
<evidence type="ECO:0000256" key="7">
    <source>
        <dbReference type="ARBA" id="ARBA00023136"/>
    </source>
</evidence>
<evidence type="ECO:0000256" key="4">
    <source>
        <dbReference type="ARBA" id="ARBA00022475"/>
    </source>
</evidence>
<keyword evidence="8" id="KW-0997">Cell inner membrane</keyword>